<feature type="region of interest" description="Disordered" evidence="4">
    <location>
        <begin position="81"/>
        <end position="106"/>
    </location>
</feature>
<evidence type="ECO:0000256" key="2">
    <source>
        <dbReference type="ARBA" id="ARBA00011353"/>
    </source>
</evidence>
<feature type="compositionally biased region" description="Basic and acidic residues" evidence="4">
    <location>
        <begin position="92"/>
        <end position="106"/>
    </location>
</feature>
<dbReference type="InterPro" id="IPR051219">
    <property type="entry name" value="Heterochromatin_chromo-domain"/>
</dbReference>
<evidence type="ECO:0000313" key="7">
    <source>
        <dbReference type="Proteomes" id="UP000014074"/>
    </source>
</evidence>
<comment type="subcellular location">
    <subcellularLocation>
        <location evidence="1">Nucleus</location>
    </subcellularLocation>
</comment>
<protein>
    <recommendedName>
        <fullName evidence="5">Chromo domain-containing protein</fullName>
    </recommendedName>
</protein>
<dbReference type="RefSeq" id="XP_007916594.1">
    <property type="nucleotide sequence ID" value="XM_007918403.1"/>
</dbReference>
<gene>
    <name evidence="6" type="ORF">UCRPA7_5859</name>
</gene>
<dbReference type="SUPFAM" id="SSF54160">
    <property type="entry name" value="Chromo domain-like"/>
    <property type="match status" value="1"/>
</dbReference>
<keyword evidence="3" id="KW-0539">Nucleus</keyword>
<dbReference type="InterPro" id="IPR016197">
    <property type="entry name" value="Chromo-like_dom_sf"/>
</dbReference>
<dbReference type="GO" id="GO:0006338">
    <property type="term" value="P:chromatin remodeling"/>
    <property type="evidence" value="ECO:0007669"/>
    <property type="project" value="UniProtKB-ARBA"/>
</dbReference>
<dbReference type="InterPro" id="IPR023779">
    <property type="entry name" value="Chromodomain_CS"/>
</dbReference>
<dbReference type="Pfam" id="PF00385">
    <property type="entry name" value="Chromo"/>
    <property type="match status" value="1"/>
</dbReference>
<dbReference type="eggNOG" id="ENOG502RJ27">
    <property type="taxonomic scope" value="Eukaryota"/>
</dbReference>
<dbReference type="PROSITE" id="PS00598">
    <property type="entry name" value="CHROMO_1"/>
    <property type="match status" value="1"/>
</dbReference>
<dbReference type="OrthoDB" id="10071592at2759"/>
<sequence>MFSDEFLPDPCQEYDSPLSSICSDEFESLEEFYNVDQAETTLEYSEVAADGINPIHFDVCSQARLDHLGEMIDPQLQDTYNTASAASEQGNEDGKADSGAGPEHENLTVSGALLGDQGTTQEPVAIDKADNIWTVETILAVWPKKDGTVRYLVKWEGFPHNKNTWEPPENLSDIDIQLFKASYTGNQFVEVLKEKKGPHTIEYLVRWTAQWDGARSATKSTWLERPHVSAKKVKEYQVKKASSGQKKTRRKRA</sequence>
<name>R8BHA9_PHAM7</name>
<dbReference type="PROSITE" id="PS50013">
    <property type="entry name" value="CHROMO_2"/>
    <property type="match status" value="1"/>
</dbReference>
<dbReference type="Proteomes" id="UP000014074">
    <property type="component" value="Unassembled WGS sequence"/>
</dbReference>
<dbReference type="Gene3D" id="2.40.50.40">
    <property type="match status" value="1"/>
</dbReference>
<proteinExistence type="predicted"/>
<dbReference type="GeneID" id="19326456"/>
<reference evidence="7" key="1">
    <citation type="journal article" date="2013" name="Genome Announc.">
        <title>Draft genome sequence of the ascomycete Phaeoacremonium aleophilum strain UCR-PA7, a causal agent of the esca disease complex in grapevines.</title>
        <authorList>
            <person name="Blanco-Ulate B."/>
            <person name="Rolshausen P."/>
            <person name="Cantu D."/>
        </authorList>
    </citation>
    <scope>NUCLEOTIDE SEQUENCE [LARGE SCALE GENOMIC DNA]</scope>
    <source>
        <strain evidence="7">UCR-PA7</strain>
    </source>
</reference>
<dbReference type="PANTHER" id="PTHR22812">
    <property type="entry name" value="CHROMOBOX PROTEIN"/>
    <property type="match status" value="1"/>
</dbReference>
<evidence type="ECO:0000259" key="5">
    <source>
        <dbReference type="PROSITE" id="PS50013"/>
    </source>
</evidence>
<dbReference type="EMBL" id="KB933203">
    <property type="protein sequence ID" value="EON98627.1"/>
    <property type="molecule type" value="Genomic_DNA"/>
</dbReference>
<keyword evidence="7" id="KW-1185">Reference proteome</keyword>
<accession>R8BHA9</accession>
<feature type="region of interest" description="Disordered" evidence="4">
    <location>
        <begin position="233"/>
        <end position="253"/>
    </location>
</feature>
<dbReference type="AlphaFoldDB" id="R8BHA9"/>
<dbReference type="SMART" id="SM00298">
    <property type="entry name" value="CHROMO"/>
    <property type="match status" value="1"/>
</dbReference>
<feature type="domain" description="Chromo" evidence="5">
    <location>
        <begin position="133"/>
        <end position="194"/>
    </location>
</feature>
<evidence type="ECO:0000256" key="4">
    <source>
        <dbReference type="SAM" id="MobiDB-lite"/>
    </source>
</evidence>
<evidence type="ECO:0000256" key="1">
    <source>
        <dbReference type="ARBA" id="ARBA00004123"/>
    </source>
</evidence>
<dbReference type="KEGG" id="tmn:UCRPA7_5859"/>
<dbReference type="InterPro" id="IPR023780">
    <property type="entry name" value="Chromo_domain"/>
</dbReference>
<evidence type="ECO:0000256" key="3">
    <source>
        <dbReference type="ARBA" id="ARBA00023242"/>
    </source>
</evidence>
<dbReference type="HOGENOM" id="CLU_1099150_0_0_1"/>
<evidence type="ECO:0000313" key="6">
    <source>
        <dbReference type="EMBL" id="EON98627.1"/>
    </source>
</evidence>
<dbReference type="GO" id="GO:0005634">
    <property type="term" value="C:nucleus"/>
    <property type="evidence" value="ECO:0007669"/>
    <property type="project" value="UniProtKB-SubCell"/>
</dbReference>
<organism evidence="6 7">
    <name type="scientific">Phaeoacremonium minimum (strain UCR-PA7)</name>
    <name type="common">Esca disease fungus</name>
    <name type="synonym">Togninia minima</name>
    <dbReference type="NCBI Taxonomy" id="1286976"/>
    <lineage>
        <taxon>Eukaryota</taxon>
        <taxon>Fungi</taxon>
        <taxon>Dikarya</taxon>
        <taxon>Ascomycota</taxon>
        <taxon>Pezizomycotina</taxon>
        <taxon>Sordariomycetes</taxon>
        <taxon>Sordariomycetidae</taxon>
        <taxon>Togniniales</taxon>
        <taxon>Togniniaceae</taxon>
        <taxon>Phaeoacremonium</taxon>
    </lineage>
</organism>
<dbReference type="InterPro" id="IPR000953">
    <property type="entry name" value="Chromo/chromo_shadow_dom"/>
</dbReference>
<comment type="subunit">
    <text evidence="2">Component of the NuA4 histone acetyltransferase complex.</text>
</comment>